<dbReference type="SUPFAM" id="SSF56784">
    <property type="entry name" value="HAD-like"/>
    <property type="match status" value="1"/>
</dbReference>
<evidence type="ECO:0000313" key="6">
    <source>
        <dbReference type="Proteomes" id="UP000664771"/>
    </source>
</evidence>
<dbReference type="Pfam" id="PF13419">
    <property type="entry name" value="HAD_2"/>
    <property type="match status" value="1"/>
</dbReference>
<accession>A0ABS3M0K1</accession>
<comment type="cofactor">
    <cofactor evidence="1">
        <name>Mg(2+)</name>
        <dbReference type="ChEBI" id="CHEBI:18420"/>
    </cofactor>
</comment>
<keyword evidence="6" id="KW-1185">Reference proteome</keyword>
<keyword evidence="4" id="KW-0460">Magnesium</keyword>
<dbReference type="PANTHER" id="PTHR46193:SF10">
    <property type="entry name" value="6-PHOSPHOGLUCONATE PHOSPHATASE"/>
    <property type="match status" value="1"/>
</dbReference>
<evidence type="ECO:0000256" key="1">
    <source>
        <dbReference type="ARBA" id="ARBA00001946"/>
    </source>
</evidence>
<evidence type="ECO:0000256" key="2">
    <source>
        <dbReference type="ARBA" id="ARBA00006171"/>
    </source>
</evidence>
<organism evidence="5 6">
    <name type="scientific">Acetobacter sacchari</name>
    <dbReference type="NCBI Taxonomy" id="2661687"/>
    <lineage>
        <taxon>Bacteria</taxon>
        <taxon>Pseudomonadati</taxon>
        <taxon>Pseudomonadota</taxon>
        <taxon>Alphaproteobacteria</taxon>
        <taxon>Acetobacterales</taxon>
        <taxon>Acetobacteraceae</taxon>
        <taxon>Acetobacter</taxon>
    </lineage>
</organism>
<reference evidence="5 6" key="1">
    <citation type="submission" date="2021-03" db="EMBL/GenBank/DDBJ databases">
        <title>The complete genome sequence of Acetobacter sacchari TBRC 11175.</title>
        <authorList>
            <person name="Charoenyingcharoen P."/>
            <person name="Yukphan P."/>
        </authorList>
    </citation>
    <scope>NUCLEOTIDE SEQUENCE [LARGE SCALE GENOMIC DNA]</scope>
    <source>
        <strain evidence="5 6">TBRC 11175</strain>
    </source>
</reference>
<comment type="caution">
    <text evidence="5">The sequence shown here is derived from an EMBL/GenBank/DDBJ whole genome shotgun (WGS) entry which is preliminary data.</text>
</comment>
<evidence type="ECO:0000256" key="4">
    <source>
        <dbReference type="ARBA" id="ARBA00022842"/>
    </source>
</evidence>
<dbReference type="Gene3D" id="1.10.150.240">
    <property type="entry name" value="Putative phosphatase, domain 2"/>
    <property type="match status" value="1"/>
</dbReference>
<dbReference type="EMBL" id="JAFVMF010000028">
    <property type="protein sequence ID" value="MBO1361708.1"/>
    <property type="molecule type" value="Genomic_DNA"/>
</dbReference>
<gene>
    <name evidence="5" type="ORF">J2D73_18160</name>
</gene>
<dbReference type="SFLD" id="SFLDG01129">
    <property type="entry name" value="C1.5:_HAD__Beta-PGM__Phosphata"/>
    <property type="match status" value="1"/>
</dbReference>
<dbReference type="InterPro" id="IPR023198">
    <property type="entry name" value="PGP-like_dom2"/>
</dbReference>
<dbReference type="SFLD" id="SFLDS00003">
    <property type="entry name" value="Haloacid_Dehalogenase"/>
    <property type="match status" value="1"/>
</dbReference>
<keyword evidence="3" id="KW-0479">Metal-binding</keyword>
<dbReference type="NCBIfam" id="TIGR01509">
    <property type="entry name" value="HAD-SF-IA-v3"/>
    <property type="match status" value="1"/>
</dbReference>
<dbReference type="InterPro" id="IPR006439">
    <property type="entry name" value="HAD-SF_hydro_IA"/>
</dbReference>
<dbReference type="PANTHER" id="PTHR46193">
    <property type="entry name" value="6-PHOSPHOGLUCONATE PHOSPHATASE"/>
    <property type="match status" value="1"/>
</dbReference>
<dbReference type="RefSeq" id="WP_207883668.1">
    <property type="nucleotide sequence ID" value="NZ_JAFVMF010000028.1"/>
</dbReference>
<evidence type="ECO:0000313" key="5">
    <source>
        <dbReference type="EMBL" id="MBO1361708.1"/>
    </source>
</evidence>
<dbReference type="Gene3D" id="3.40.50.1000">
    <property type="entry name" value="HAD superfamily/HAD-like"/>
    <property type="match status" value="1"/>
</dbReference>
<evidence type="ECO:0000256" key="3">
    <source>
        <dbReference type="ARBA" id="ARBA00022723"/>
    </source>
</evidence>
<dbReference type="InterPro" id="IPR051600">
    <property type="entry name" value="Beta-PGM-like"/>
</dbReference>
<dbReference type="InterPro" id="IPR036412">
    <property type="entry name" value="HAD-like_sf"/>
</dbReference>
<proteinExistence type="inferred from homology"/>
<name>A0ABS3M0K1_9PROT</name>
<sequence length="236" mass="25326">MTLACGSALSPEGRLRLVIFDCDGVLVDSEAMSCRIVAEAAREAGLDVPDEAAVARFAGRALSSIQTDIEEATGRTLGENWCLTIQDRFVQAFGHGVDLVDGAHAMLDGVIDLGLPVRVGSNSSMAEMDVKFRVTGLYDRLEGRIHSARDMKKPKPDPDVYLYAAALEGVAPAECVVLEDSDTGARAALAAGMTCVLLRPAQEPAPHDDNLIRIETLSEFQPLLENTLFSQKLKTP</sequence>
<comment type="similarity">
    <text evidence="2">Belongs to the HAD-like hydrolase superfamily. CbbY/CbbZ/Gph/YieH family.</text>
</comment>
<dbReference type="InterPro" id="IPR023214">
    <property type="entry name" value="HAD_sf"/>
</dbReference>
<protein>
    <submittedName>
        <fullName evidence="5">HAD family phosphatase</fullName>
    </submittedName>
</protein>
<dbReference type="Proteomes" id="UP000664771">
    <property type="component" value="Unassembled WGS sequence"/>
</dbReference>
<dbReference type="InterPro" id="IPR041492">
    <property type="entry name" value="HAD_2"/>
</dbReference>